<proteinExistence type="predicted"/>
<evidence type="ECO:0000256" key="2">
    <source>
        <dbReference type="ARBA" id="ARBA00022525"/>
    </source>
</evidence>
<dbReference type="InterPro" id="IPR011390">
    <property type="entry name" value="IGFBP_rP_mac25"/>
</dbReference>
<dbReference type="GO" id="GO:0005615">
    <property type="term" value="C:extracellular space"/>
    <property type="evidence" value="ECO:0007669"/>
    <property type="project" value="TreeGrafter"/>
</dbReference>
<sequence>GGLTGPNLLCAGRAPVVITPPQSVHNVTGAQVYLSCEVRAVPAPVVTWRKVTRSPAGNQATEDLPGDHVNIAVHVRGGPSDHEVTAWVLISPLRKEDEGLYQCYSANALGEAQSHGTVTVVDRSQHGAPRFPAPADRL</sequence>
<reference evidence="8 9" key="1">
    <citation type="submission" date="2019-06" db="EMBL/GenBank/DDBJ databases">
        <title>Discovery of a novel chromosome fission-fusion reversal in muntjac.</title>
        <authorList>
            <person name="Mudd A.B."/>
            <person name="Bredeson J.V."/>
            <person name="Baum R."/>
            <person name="Hockemeyer D."/>
            <person name="Rokhsar D.S."/>
        </authorList>
    </citation>
    <scope>NUCLEOTIDE SEQUENCE [LARGE SCALE GENOMIC DNA]</scope>
    <source>
        <strain evidence="8">UCam_UCB_Mr</strain>
        <tissue evidence="8">Fibroblast cell line</tissue>
    </source>
</reference>
<keyword evidence="4" id="KW-1015">Disulfide bond</keyword>
<keyword evidence="6" id="KW-0393">Immunoglobulin domain</keyword>
<evidence type="ECO:0000313" key="9">
    <source>
        <dbReference type="Proteomes" id="UP000326062"/>
    </source>
</evidence>
<dbReference type="GO" id="GO:0009966">
    <property type="term" value="P:regulation of signal transduction"/>
    <property type="evidence" value="ECO:0007669"/>
    <property type="project" value="TreeGrafter"/>
</dbReference>
<keyword evidence="3" id="KW-0732">Signal</keyword>
<comment type="subcellular location">
    <subcellularLocation>
        <location evidence="1">Secreted</location>
    </subcellularLocation>
</comment>
<evidence type="ECO:0000259" key="7">
    <source>
        <dbReference type="PROSITE" id="PS50835"/>
    </source>
</evidence>
<accession>A0A5N3X645</accession>
<protein>
    <recommendedName>
        <fullName evidence="7">Ig-like domain-containing protein</fullName>
    </recommendedName>
</protein>
<dbReference type="GO" id="GO:0001558">
    <property type="term" value="P:regulation of cell growth"/>
    <property type="evidence" value="ECO:0007669"/>
    <property type="project" value="InterPro"/>
</dbReference>
<dbReference type="SUPFAM" id="SSF48726">
    <property type="entry name" value="Immunoglobulin"/>
    <property type="match status" value="1"/>
</dbReference>
<name>A0A5N3X645_MUNRE</name>
<dbReference type="InterPro" id="IPR036179">
    <property type="entry name" value="Ig-like_dom_sf"/>
</dbReference>
<gene>
    <name evidence="8" type="ORF">FD755_019620</name>
</gene>
<dbReference type="GO" id="GO:0005520">
    <property type="term" value="F:insulin-like growth factor binding"/>
    <property type="evidence" value="ECO:0007669"/>
    <property type="project" value="InterPro"/>
</dbReference>
<dbReference type="PROSITE" id="PS50835">
    <property type="entry name" value="IG_LIKE"/>
    <property type="match status" value="1"/>
</dbReference>
<feature type="domain" description="Ig-like" evidence="7">
    <location>
        <begin position="15"/>
        <end position="119"/>
    </location>
</feature>
<dbReference type="SMART" id="SM00408">
    <property type="entry name" value="IGc2"/>
    <property type="match status" value="1"/>
</dbReference>
<dbReference type="AlphaFoldDB" id="A0A5N3X645"/>
<organism evidence="8 9">
    <name type="scientific">Muntiacus reevesi</name>
    <name type="common">Reeves' muntjac</name>
    <name type="synonym">Cervus reevesi</name>
    <dbReference type="NCBI Taxonomy" id="9886"/>
    <lineage>
        <taxon>Eukaryota</taxon>
        <taxon>Metazoa</taxon>
        <taxon>Chordata</taxon>
        <taxon>Craniata</taxon>
        <taxon>Vertebrata</taxon>
        <taxon>Euteleostomi</taxon>
        <taxon>Mammalia</taxon>
        <taxon>Eutheria</taxon>
        <taxon>Laurasiatheria</taxon>
        <taxon>Artiodactyla</taxon>
        <taxon>Ruminantia</taxon>
        <taxon>Pecora</taxon>
        <taxon>Cervidae</taxon>
        <taxon>Muntiacinae</taxon>
        <taxon>Muntiacus</taxon>
    </lineage>
</organism>
<evidence type="ECO:0000256" key="6">
    <source>
        <dbReference type="ARBA" id="ARBA00023319"/>
    </source>
</evidence>
<evidence type="ECO:0000256" key="3">
    <source>
        <dbReference type="ARBA" id="ARBA00022729"/>
    </source>
</evidence>
<dbReference type="Gene3D" id="2.60.40.10">
    <property type="entry name" value="Immunoglobulins"/>
    <property type="match status" value="1"/>
</dbReference>
<dbReference type="InterPro" id="IPR007110">
    <property type="entry name" value="Ig-like_dom"/>
</dbReference>
<dbReference type="InterPro" id="IPR003599">
    <property type="entry name" value="Ig_sub"/>
</dbReference>
<keyword evidence="9" id="KW-1185">Reference proteome</keyword>
<dbReference type="InterPro" id="IPR013783">
    <property type="entry name" value="Ig-like_fold"/>
</dbReference>
<evidence type="ECO:0000256" key="4">
    <source>
        <dbReference type="ARBA" id="ARBA00023157"/>
    </source>
</evidence>
<evidence type="ECO:0000256" key="1">
    <source>
        <dbReference type="ARBA" id="ARBA00004613"/>
    </source>
</evidence>
<dbReference type="InterPro" id="IPR003598">
    <property type="entry name" value="Ig_sub2"/>
</dbReference>
<dbReference type="PANTHER" id="PTHR14186:SF16">
    <property type="entry name" value="INSULIN-LIKE GROWTH FACTOR-BINDING PROTEIN-LIKE 1"/>
    <property type="match status" value="1"/>
</dbReference>
<dbReference type="EMBL" id="VCEB01000017">
    <property type="protein sequence ID" value="KAB0368586.1"/>
    <property type="molecule type" value="Genomic_DNA"/>
</dbReference>
<evidence type="ECO:0000313" key="8">
    <source>
        <dbReference type="EMBL" id="KAB0368586.1"/>
    </source>
</evidence>
<keyword evidence="5" id="KW-0325">Glycoprotein</keyword>
<dbReference type="Proteomes" id="UP000326062">
    <property type="component" value="Chromosome 19"/>
</dbReference>
<dbReference type="PANTHER" id="PTHR14186">
    <property type="entry name" value="INSULIN-LIKE GROWTH FACTOR BINDING PROTEIN-RELATED"/>
    <property type="match status" value="1"/>
</dbReference>
<keyword evidence="2" id="KW-0964">Secreted</keyword>
<dbReference type="FunFam" id="2.60.40.10:FF:000763">
    <property type="entry name" value="Insulin-like growth factor binding protein 7"/>
    <property type="match status" value="1"/>
</dbReference>
<feature type="non-terminal residue" evidence="8">
    <location>
        <position position="1"/>
    </location>
</feature>
<evidence type="ECO:0000256" key="5">
    <source>
        <dbReference type="ARBA" id="ARBA00023180"/>
    </source>
</evidence>
<dbReference type="Pfam" id="PF13927">
    <property type="entry name" value="Ig_3"/>
    <property type="match status" value="1"/>
</dbReference>
<dbReference type="SMART" id="SM00409">
    <property type="entry name" value="IG"/>
    <property type="match status" value="1"/>
</dbReference>
<comment type="caution">
    <text evidence="8">The sequence shown here is derived from an EMBL/GenBank/DDBJ whole genome shotgun (WGS) entry which is preliminary data.</text>
</comment>